<reference evidence="7" key="1">
    <citation type="submission" date="2023-08" db="EMBL/GenBank/DDBJ databases">
        <title>Black Yeasts Isolated from many extreme environments.</title>
        <authorList>
            <person name="Coleine C."/>
            <person name="Stajich J.E."/>
            <person name="Selbmann L."/>
        </authorList>
    </citation>
    <scope>NUCLEOTIDE SEQUENCE</scope>
    <source>
        <strain evidence="7">CCFEE 5401</strain>
    </source>
</reference>
<dbReference type="FunFam" id="3.90.226.10:FF:000048">
    <property type="entry name" value="3,2-trans-enoyl-CoA isomerase"/>
    <property type="match status" value="1"/>
</dbReference>
<evidence type="ECO:0000256" key="1">
    <source>
        <dbReference type="ARBA" id="ARBA00004275"/>
    </source>
</evidence>
<dbReference type="GO" id="GO:0006635">
    <property type="term" value="P:fatty acid beta-oxidation"/>
    <property type="evidence" value="ECO:0007669"/>
    <property type="project" value="TreeGrafter"/>
</dbReference>
<organism evidence="7 8">
    <name type="scientific">Meristemomyces frigidus</name>
    <dbReference type="NCBI Taxonomy" id="1508187"/>
    <lineage>
        <taxon>Eukaryota</taxon>
        <taxon>Fungi</taxon>
        <taxon>Dikarya</taxon>
        <taxon>Ascomycota</taxon>
        <taxon>Pezizomycotina</taxon>
        <taxon>Dothideomycetes</taxon>
        <taxon>Dothideomycetidae</taxon>
        <taxon>Mycosphaerellales</taxon>
        <taxon>Teratosphaeriaceae</taxon>
        <taxon>Meristemomyces</taxon>
    </lineage>
</organism>
<dbReference type="AlphaFoldDB" id="A0AAN7TX88"/>
<keyword evidence="4" id="KW-0843">Virulence</keyword>
<dbReference type="PANTHER" id="PTHR43684">
    <property type="match status" value="1"/>
</dbReference>
<comment type="subcellular location">
    <subcellularLocation>
        <location evidence="1">Peroxisome</location>
    </subcellularLocation>
</comment>
<dbReference type="GO" id="GO:0005782">
    <property type="term" value="C:peroxisomal matrix"/>
    <property type="evidence" value="ECO:0007669"/>
    <property type="project" value="TreeGrafter"/>
</dbReference>
<proteinExistence type="inferred from homology"/>
<evidence type="ECO:0008006" key="9">
    <source>
        <dbReference type="Google" id="ProtNLM"/>
    </source>
</evidence>
<evidence type="ECO:0000256" key="6">
    <source>
        <dbReference type="ARBA" id="ARBA00023235"/>
    </source>
</evidence>
<sequence length="269" mass="29351">MTDVVSVKYSGRIAIVTLDKPKKLNALTKDDFFQLSKCLREIDEVEEVVITIIVGKGRFFSAGADVATDRSTPAGLDPWRHALKDTTASIFNITQAFYTHSKLLVTALNGPVVGLVSALVSFSDFIYCTPHTYLLAPFTSLGLVPEGGSSWGFIRRMGVAKANEALIASRKLPSPELLACGYVNEIFNCSVGEEEKFLGMVLSKVDDLLGTHLVASSMLKTKALSSEPLRQQIDKQMVVELFTGLDRAARGIPQLEFAKIKSGAKRHKL</sequence>
<evidence type="ECO:0000256" key="5">
    <source>
        <dbReference type="ARBA" id="ARBA00023140"/>
    </source>
</evidence>
<dbReference type="CDD" id="cd06558">
    <property type="entry name" value="crotonase-like"/>
    <property type="match status" value="1"/>
</dbReference>
<gene>
    <name evidence="7" type="ORF">LTR62_002985</name>
</gene>
<evidence type="ECO:0000256" key="3">
    <source>
        <dbReference type="ARBA" id="ARBA00005254"/>
    </source>
</evidence>
<dbReference type="SUPFAM" id="SSF52096">
    <property type="entry name" value="ClpP/crotonase"/>
    <property type="match status" value="1"/>
</dbReference>
<dbReference type="Pfam" id="PF00378">
    <property type="entry name" value="ECH_1"/>
    <property type="match status" value="1"/>
</dbReference>
<dbReference type="EMBL" id="JAVRRL010000002">
    <property type="protein sequence ID" value="KAK5118470.1"/>
    <property type="molecule type" value="Genomic_DNA"/>
</dbReference>
<keyword evidence="6" id="KW-0413">Isomerase</keyword>
<dbReference type="Gene3D" id="3.90.226.10">
    <property type="entry name" value="2-enoyl-CoA Hydratase, Chain A, domain 1"/>
    <property type="match status" value="1"/>
</dbReference>
<name>A0AAN7TX88_9PEZI</name>
<dbReference type="PANTHER" id="PTHR43684:SF1">
    <property type="entry name" value="ENOYL-COA DELTA ISOMERASE 2"/>
    <property type="match status" value="1"/>
</dbReference>
<evidence type="ECO:0000256" key="2">
    <source>
        <dbReference type="ARBA" id="ARBA00005005"/>
    </source>
</evidence>
<comment type="similarity">
    <text evidence="3">Belongs to the enoyl-CoA hydratase/isomerase family.</text>
</comment>
<dbReference type="GO" id="GO:0004165">
    <property type="term" value="F:delta(3)-delta(2)-enoyl-CoA isomerase activity"/>
    <property type="evidence" value="ECO:0007669"/>
    <property type="project" value="UniProtKB-ARBA"/>
</dbReference>
<dbReference type="InterPro" id="IPR029045">
    <property type="entry name" value="ClpP/crotonase-like_dom_sf"/>
</dbReference>
<dbReference type="InterPro" id="IPR001753">
    <property type="entry name" value="Enoyl-CoA_hydra/iso"/>
</dbReference>
<evidence type="ECO:0000313" key="7">
    <source>
        <dbReference type="EMBL" id="KAK5118470.1"/>
    </source>
</evidence>
<keyword evidence="5" id="KW-0576">Peroxisome</keyword>
<accession>A0AAN7TX88</accession>
<dbReference type="Proteomes" id="UP001310890">
    <property type="component" value="Unassembled WGS sequence"/>
</dbReference>
<protein>
    <recommendedName>
        <fullName evidence="9">3,2-trans-enoyl-CoA isomerase</fullName>
    </recommendedName>
</protein>
<comment type="caution">
    <text evidence="7">The sequence shown here is derived from an EMBL/GenBank/DDBJ whole genome shotgun (WGS) entry which is preliminary data.</text>
</comment>
<dbReference type="InterPro" id="IPR051053">
    <property type="entry name" value="ECH/Chromodomain_protein"/>
</dbReference>
<evidence type="ECO:0000256" key="4">
    <source>
        <dbReference type="ARBA" id="ARBA00023026"/>
    </source>
</evidence>
<evidence type="ECO:0000313" key="8">
    <source>
        <dbReference type="Proteomes" id="UP001310890"/>
    </source>
</evidence>
<comment type="pathway">
    <text evidence="2">Lipid metabolism; fatty acid beta-oxidation.</text>
</comment>